<dbReference type="Proteomes" id="UP000242287">
    <property type="component" value="Unassembled WGS sequence"/>
</dbReference>
<feature type="transmembrane region" description="Helical" evidence="2">
    <location>
        <begin position="222"/>
        <end position="241"/>
    </location>
</feature>
<organism evidence="3 4">
    <name type="scientific">Amanita thiersii Skay4041</name>
    <dbReference type="NCBI Taxonomy" id="703135"/>
    <lineage>
        <taxon>Eukaryota</taxon>
        <taxon>Fungi</taxon>
        <taxon>Dikarya</taxon>
        <taxon>Basidiomycota</taxon>
        <taxon>Agaricomycotina</taxon>
        <taxon>Agaricomycetes</taxon>
        <taxon>Agaricomycetidae</taxon>
        <taxon>Agaricales</taxon>
        <taxon>Pluteineae</taxon>
        <taxon>Amanitaceae</taxon>
        <taxon>Amanita</taxon>
    </lineage>
</organism>
<evidence type="ECO:0000313" key="4">
    <source>
        <dbReference type="Proteomes" id="UP000242287"/>
    </source>
</evidence>
<keyword evidence="2" id="KW-0812">Transmembrane</keyword>
<feature type="region of interest" description="Disordered" evidence="1">
    <location>
        <begin position="678"/>
        <end position="710"/>
    </location>
</feature>
<feature type="region of interest" description="Disordered" evidence="1">
    <location>
        <begin position="352"/>
        <end position="377"/>
    </location>
</feature>
<accession>A0A2A9NYS9</accession>
<feature type="region of interest" description="Disordered" evidence="1">
    <location>
        <begin position="438"/>
        <end position="528"/>
    </location>
</feature>
<feature type="compositionally biased region" description="Low complexity" evidence="1">
    <location>
        <begin position="467"/>
        <end position="480"/>
    </location>
</feature>
<feature type="compositionally biased region" description="Pro residues" evidence="1">
    <location>
        <begin position="511"/>
        <end position="521"/>
    </location>
</feature>
<protein>
    <submittedName>
        <fullName evidence="3">Uncharacterized protein</fullName>
    </submittedName>
</protein>
<sequence>MRKYQTKPFFIKHSSRYWLVYDENQPSYSNLAIALSPPHTRGGTSCHGTPPTCSSTPLSHFDHLRVFRPCRDIKSFEVVSGQFINLTIDTNANLCSQLDNSKGQSPCELKDLVNDACSQSQRRDAIVPWATNTLIPRADQATLLDQHTSSCTCTLPTFDRWSQLCGQGSFNVDNSKPPIDDALLPPWAKMDKPNPTNTIIDIGAVIMMTVSHQESWTTMQKLAPGVAVIGTCSILLIWFLYHQRSSLRRIKGRFKLGIPFRPPRQVIGRNPNNSWSIDCPGDLDPKKFFASSPNSLETELPDVTYDPPEPPKEPMPRTWKQWPGNLSIPWKSQKTTVVGTLPPRRGFRIDSWDHSTDSSSNSFMNRSSVNPSTGHGTLNTFSLNHATIEEEEEFFEENDDGHLPDQTIEEQESEQLISPIQRSDANVFLISREPGRNFAITDSSSGHGDDIPTRTISPTSDLPASTPPSSSIHSPITRRILAPVRPQPFFPSRPGDLESPQRPSEIKRTFPPVPKLQPPQPSRLSRGYTPANAPQIQLRPEARQPITIPHVPTHFESYLLASPPYDVRQNLPEPVCPTILSQIPEIRVPSSPSYTRRPSDGSSSSPAGHHRFFSSGDETAVLSHLSPLEILGQQLNGLRHQRGLSSEDVVPARSDPVMLFPGSVRAAGYNISPAVSYESMRSASIQQQQQQQQQQQHSPPNSGGSSGSSP</sequence>
<reference evidence="3 4" key="1">
    <citation type="submission" date="2014-02" db="EMBL/GenBank/DDBJ databases">
        <title>Transposable element dynamics among asymbiotic and ectomycorrhizal Amanita fungi.</title>
        <authorList>
            <consortium name="DOE Joint Genome Institute"/>
            <person name="Hess J."/>
            <person name="Skrede I."/>
            <person name="Wolfe B."/>
            <person name="LaButti K."/>
            <person name="Ohm R.A."/>
            <person name="Grigoriev I.V."/>
            <person name="Pringle A."/>
        </authorList>
    </citation>
    <scope>NUCLEOTIDE SEQUENCE [LARGE SCALE GENOMIC DNA]</scope>
    <source>
        <strain evidence="3 4">SKay4041</strain>
    </source>
</reference>
<evidence type="ECO:0000256" key="1">
    <source>
        <dbReference type="SAM" id="MobiDB-lite"/>
    </source>
</evidence>
<dbReference type="EMBL" id="KZ301972">
    <property type="protein sequence ID" value="PFH53667.1"/>
    <property type="molecule type" value="Genomic_DNA"/>
</dbReference>
<gene>
    <name evidence="3" type="ORF">AMATHDRAFT_45143</name>
</gene>
<feature type="compositionally biased region" description="Polar residues" evidence="1">
    <location>
        <begin position="590"/>
        <end position="606"/>
    </location>
</feature>
<keyword evidence="2" id="KW-1133">Transmembrane helix</keyword>
<keyword evidence="4" id="KW-1185">Reference proteome</keyword>
<keyword evidence="2" id="KW-0472">Membrane</keyword>
<feature type="compositionally biased region" description="Low complexity" evidence="1">
    <location>
        <begin position="357"/>
        <end position="370"/>
    </location>
</feature>
<feature type="compositionally biased region" description="Low complexity" evidence="1">
    <location>
        <begin position="686"/>
        <end position="710"/>
    </location>
</feature>
<feature type="compositionally biased region" description="Polar residues" evidence="1">
    <location>
        <begin position="454"/>
        <end position="463"/>
    </location>
</feature>
<dbReference type="OrthoDB" id="3062174at2759"/>
<feature type="region of interest" description="Disordered" evidence="1">
    <location>
        <begin position="587"/>
        <end position="612"/>
    </location>
</feature>
<name>A0A2A9NYS9_9AGAR</name>
<proteinExistence type="predicted"/>
<evidence type="ECO:0000256" key="2">
    <source>
        <dbReference type="SAM" id="Phobius"/>
    </source>
</evidence>
<feature type="region of interest" description="Disordered" evidence="1">
    <location>
        <begin position="293"/>
        <end position="316"/>
    </location>
</feature>
<evidence type="ECO:0000313" key="3">
    <source>
        <dbReference type="EMBL" id="PFH53667.1"/>
    </source>
</evidence>
<dbReference type="AlphaFoldDB" id="A0A2A9NYS9"/>